<dbReference type="Pfam" id="PF02515">
    <property type="entry name" value="CoA_transf_3"/>
    <property type="match status" value="1"/>
</dbReference>
<gene>
    <name evidence="2" type="ORF">TRICI_001623</name>
</gene>
<reference evidence="2" key="1">
    <citation type="journal article" date="2019" name="G3 (Bethesda)">
        <title>Genome Assemblies of Two Rare Opportunistic Yeast Pathogens: Diutina rugosa (syn. Candida rugosa) and Trichomonascus ciferrii (syn. Candida ciferrii).</title>
        <authorList>
            <person name="Mixao V."/>
            <person name="Saus E."/>
            <person name="Hansen A.P."/>
            <person name="Lass-Florl C."/>
            <person name="Gabaldon T."/>
        </authorList>
    </citation>
    <scope>NUCLEOTIDE SEQUENCE</scope>
    <source>
        <strain evidence="2">CBS 4856</strain>
    </source>
</reference>
<comment type="similarity">
    <text evidence="1">Belongs to the CoA-transferase III family.</text>
</comment>
<dbReference type="AlphaFoldDB" id="A0A642VAC1"/>
<name>A0A642VAC1_9ASCO</name>
<protein>
    <submittedName>
        <fullName evidence="2">Uncharacterized protein</fullName>
    </submittedName>
</protein>
<dbReference type="InterPro" id="IPR052985">
    <property type="entry name" value="CoA-trans_III_biosynth/detox"/>
</dbReference>
<accession>A0A642VAC1</accession>
<proteinExistence type="inferred from homology"/>
<dbReference type="SUPFAM" id="SSF89796">
    <property type="entry name" value="CoA-transferase family III (CaiB/BaiF)"/>
    <property type="match status" value="2"/>
</dbReference>
<dbReference type="InterPro" id="IPR003673">
    <property type="entry name" value="CoA-Trfase_fam_III"/>
</dbReference>
<dbReference type="PANTHER" id="PTHR48229">
    <property type="entry name" value="CAIB/BAIF FAMILY ENZYME (AFU_ORTHOLOGUE AFUA_1G05360)-RELATED"/>
    <property type="match status" value="1"/>
</dbReference>
<dbReference type="GO" id="GO:0003824">
    <property type="term" value="F:catalytic activity"/>
    <property type="evidence" value="ECO:0007669"/>
    <property type="project" value="InterPro"/>
</dbReference>
<dbReference type="InterPro" id="IPR023606">
    <property type="entry name" value="CoA-Trfase_III_dom_1_sf"/>
</dbReference>
<dbReference type="PANTHER" id="PTHR48229:SF1">
    <property type="entry name" value="ALPHA METHYLACYL-COA RACEMASE-RELATED"/>
    <property type="match status" value="1"/>
</dbReference>
<sequence length="551" mass="61293">MGSIEMTGYNIHTEAEDILNKLLNDARLNVPQSVQKSAQRVKFVRDGVQKKPFIPTPLKMTESSTALWAFLGAFGSAIATDRYGKPQECVVNSDKASLYLLAALVARLDGKTPLDPGLRDRLAAYDKGNMKETYRRLCTSVYQTRDGRYFHLHGSLNSTPSLTMMGMPLSRPELDFDKSVEIYNNEVKKHDSRWLDITANERYRQAGTICYTPEEFLETCHGQAIKDEAIYQTSKWHSMLPPVAWPEPSGDSKAPLDGIKILDLSRIIAAPAISRICAALGATVLRLSTDKQPDMGVLLLDGNLGKHDAYLDLKTEEGKVQFEKLIEDADVLLEAYRPGSLARLGFSPEYIHEIANRRGKGIVHIRENCYGWKGPWTSRSGWQQISDCVTGASWLQGKFLGLDEPVVPPIPNSDYQVGLCGAAGIMDALLRRSTEGGSYSVDVSLNQFNLFYLSLGLLPDEEQSRLRQDHRDLNLRHYDDMLSGISKVSKSIGSAVPDFFTKKEHYSSAVANWGVDGEIVTYAKPAIDYTDYTVDFKIGSCKPGSHAPQWP</sequence>
<dbReference type="EMBL" id="SWFS01000116">
    <property type="protein sequence ID" value="KAA8916226.1"/>
    <property type="molecule type" value="Genomic_DNA"/>
</dbReference>
<evidence type="ECO:0000256" key="1">
    <source>
        <dbReference type="ARBA" id="ARBA00008383"/>
    </source>
</evidence>
<evidence type="ECO:0000313" key="3">
    <source>
        <dbReference type="Proteomes" id="UP000761534"/>
    </source>
</evidence>
<evidence type="ECO:0000313" key="2">
    <source>
        <dbReference type="EMBL" id="KAA8916226.1"/>
    </source>
</evidence>
<dbReference type="Proteomes" id="UP000761534">
    <property type="component" value="Unassembled WGS sequence"/>
</dbReference>
<dbReference type="VEuPathDB" id="FungiDB:TRICI_001623"/>
<organism evidence="2 3">
    <name type="scientific">Trichomonascus ciferrii</name>
    <dbReference type="NCBI Taxonomy" id="44093"/>
    <lineage>
        <taxon>Eukaryota</taxon>
        <taxon>Fungi</taxon>
        <taxon>Dikarya</taxon>
        <taxon>Ascomycota</taxon>
        <taxon>Saccharomycotina</taxon>
        <taxon>Dipodascomycetes</taxon>
        <taxon>Dipodascales</taxon>
        <taxon>Trichomonascaceae</taxon>
        <taxon>Trichomonascus</taxon>
        <taxon>Trichomonascus ciferrii complex</taxon>
    </lineage>
</organism>
<dbReference type="Gene3D" id="3.40.50.10540">
    <property type="entry name" value="Crotonobetainyl-coa:carnitine coa-transferase, domain 1"/>
    <property type="match status" value="1"/>
</dbReference>
<dbReference type="OrthoDB" id="5863171at2759"/>
<comment type="caution">
    <text evidence="2">The sequence shown here is derived from an EMBL/GenBank/DDBJ whole genome shotgun (WGS) entry which is preliminary data.</text>
</comment>
<keyword evidence="3" id="KW-1185">Reference proteome</keyword>